<dbReference type="InterPro" id="IPR007860">
    <property type="entry name" value="DNA_mmatch_repair_MutS_con_dom"/>
</dbReference>
<name>A0A6N9TK83_DISTH</name>
<dbReference type="CDD" id="cd03284">
    <property type="entry name" value="ABC_MutS1"/>
    <property type="match status" value="1"/>
</dbReference>
<dbReference type="InterPro" id="IPR045076">
    <property type="entry name" value="MutS"/>
</dbReference>
<sequence length="892" mass="97352">MTESASPAGTSAKVKAPAETPMLRQYRAIKAQVPDAILFYRMGDFYEMFFEDAEIAARVLEIALTTRDKHKAEKVPMCGVPVHAAEGYLTRLVQAGYRVAVCEQVEDPAAAKGLVRREVVRVLTPGLLTTEGGVPATANNFVAAVRPGAGEAPWGLACLDLSTGEFRVTELAGRAEAADELYRLEPAEILVPEDEDGFPAEVRRVLPSLFVSTRPPEWFEARRGVRLLTAHFGVLSLDGFGVSGLEAGVGAAGALFSYVEETQKGDLSHIRALRPYHLSEYLRLDEATKRNLELVANGLDGGRRGTLLEVLDFTVTSMGGRLLRHWILYPLTDLAAIEGRHAAVAALLEAPAARADLRARLRRVADLERLVARVSLGTASGRDLVALKKSLREVPGIRDAVAETAASAPLLADLLGGLDPLEDLVAVLDAALREDCPLQLREGRLIREGYNAELDELMAIQRDGRAFIAGVEAAERERTGIPSLKVGFNKVFGYYIEVGKAHAAKVPGHYVRKQTLVAAERYITPELKDVEAKILTAQERRLALEYELFQELRRRVAGEGPRIQETARALARLDVLAGLTEAADRHGYVRPRVNAGDAIDIRDGRHPVVERAVEPGTFVPNDVRLDDTGARLLILTGPNMAGKSTILRQTALIVLMAQMGSFVPAAEAEIGVVDRLFSRVGATDYLARGQSTFMVEMSETANILHNATPRSLVILDEIGRGTSTYDGLAIAWAVAEYLAEKDGRGVKTLFATHYHELTELAAQRPKVRNLHVAVREWEHRIVFLHRLLEGATNRSYGIQVAALAGVPGGVIARAREILANIERDELNVWGEPRIAKTRREAKAPGVQMALPLFPDGESALRRELLALDVNQMTPLEALQRLAELQARARKGG</sequence>
<dbReference type="Proteomes" id="UP000469346">
    <property type="component" value="Unassembled WGS sequence"/>
</dbReference>
<dbReference type="InterPro" id="IPR007695">
    <property type="entry name" value="DNA_mismatch_repair_MutS-lik_N"/>
</dbReference>
<evidence type="ECO:0000256" key="2">
    <source>
        <dbReference type="ARBA" id="ARBA00021982"/>
    </source>
</evidence>
<protein>
    <recommendedName>
        <fullName evidence="2 9">DNA mismatch repair protein MutS</fullName>
    </recommendedName>
</protein>
<dbReference type="HAMAP" id="MF_00096">
    <property type="entry name" value="MutS"/>
    <property type="match status" value="1"/>
</dbReference>
<dbReference type="InterPro" id="IPR016151">
    <property type="entry name" value="DNA_mismatch_repair_MutS_N"/>
</dbReference>
<evidence type="ECO:0000256" key="4">
    <source>
        <dbReference type="ARBA" id="ARBA00022763"/>
    </source>
</evidence>
<dbReference type="InterPro" id="IPR036678">
    <property type="entry name" value="MutS_con_dom_sf"/>
</dbReference>
<reference evidence="12 13" key="1">
    <citation type="submission" date="2020-02" db="EMBL/GenBank/DDBJ databases">
        <title>Comparative genomics of sulfur disproportionating microorganisms.</title>
        <authorList>
            <person name="Ward L.M."/>
            <person name="Bertran E."/>
            <person name="Johnston D.T."/>
        </authorList>
    </citation>
    <scope>NUCLEOTIDE SEQUENCE [LARGE SCALE GENOMIC DNA]</scope>
    <source>
        <strain evidence="12 13">DSM 100025</strain>
    </source>
</reference>
<dbReference type="Gene3D" id="3.40.50.300">
    <property type="entry name" value="P-loop containing nucleotide triphosphate hydrolases"/>
    <property type="match status" value="1"/>
</dbReference>
<dbReference type="Gene3D" id="3.30.420.110">
    <property type="entry name" value="MutS, connector domain"/>
    <property type="match status" value="1"/>
</dbReference>
<dbReference type="EMBL" id="JAAGRR010000013">
    <property type="protein sequence ID" value="NDY41672.1"/>
    <property type="molecule type" value="Genomic_DNA"/>
</dbReference>
<dbReference type="InterPro" id="IPR007696">
    <property type="entry name" value="DNA_mismatch_repair_MutS_core"/>
</dbReference>
<evidence type="ECO:0000256" key="3">
    <source>
        <dbReference type="ARBA" id="ARBA00022741"/>
    </source>
</evidence>
<keyword evidence="7 9" id="KW-0234">DNA repair</keyword>
<dbReference type="Pfam" id="PF05192">
    <property type="entry name" value="MutS_III"/>
    <property type="match status" value="1"/>
</dbReference>
<organism evidence="12 13">
    <name type="scientific">Dissulfurirhabdus thermomarina</name>
    <dbReference type="NCBI Taxonomy" id="1765737"/>
    <lineage>
        <taxon>Bacteria</taxon>
        <taxon>Deltaproteobacteria</taxon>
        <taxon>Dissulfurirhabdaceae</taxon>
        <taxon>Dissulfurirhabdus</taxon>
    </lineage>
</organism>
<dbReference type="SMART" id="SM00533">
    <property type="entry name" value="MUTSd"/>
    <property type="match status" value="1"/>
</dbReference>
<dbReference type="SUPFAM" id="SSF52540">
    <property type="entry name" value="P-loop containing nucleoside triphosphate hydrolases"/>
    <property type="match status" value="1"/>
</dbReference>
<dbReference type="Gene3D" id="1.10.1420.10">
    <property type="match status" value="2"/>
</dbReference>
<evidence type="ECO:0000256" key="7">
    <source>
        <dbReference type="ARBA" id="ARBA00023204"/>
    </source>
</evidence>
<dbReference type="RefSeq" id="WP_163297852.1">
    <property type="nucleotide sequence ID" value="NZ_JAAGRR010000013.1"/>
</dbReference>
<dbReference type="GO" id="GO:0030983">
    <property type="term" value="F:mismatched DNA binding"/>
    <property type="evidence" value="ECO:0007669"/>
    <property type="project" value="InterPro"/>
</dbReference>
<dbReference type="GO" id="GO:0005524">
    <property type="term" value="F:ATP binding"/>
    <property type="evidence" value="ECO:0007669"/>
    <property type="project" value="UniProtKB-UniRule"/>
</dbReference>
<keyword evidence="3 9" id="KW-0547">Nucleotide-binding</keyword>
<evidence type="ECO:0000313" key="12">
    <source>
        <dbReference type="EMBL" id="NDY41672.1"/>
    </source>
</evidence>
<accession>A0A6N9TK83</accession>
<feature type="domain" description="DNA mismatch repair proteins mutS family" evidence="11">
    <location>
        <begin position="711"/>
        <end position="727"/>
    </location>
</feature>
<dbReference type="PANTHER" id="PTHR11361">
    <property type="entry name" value="DNA MISMATCH REPAIR PROTEIN MUTS FAMILY MEMBER"/>
    <property type="match status" value="1"/>
</dbReference>
<evidence type="ECO:0000256" key="1">
    <source>
        <dbReference type="ARBA" id="ARBA00006271"/>
    </source>
</evidence>
<dbReference type="PIRSF" id="PIRSF037677">
    <property type="entry name" value="DNA_mis_repair_Msh6"/>
    <property type="match status" value="1"/>
</dbReference>
<dbReference type="GO" id="GO:0006298">
    <property type="term" value="P:mismatch repair"/>
    <property type="evidence" value="ECO:0007669"/>
    <property type="project" value="UniProtKB-UniRule"/>
</dbReference>
<dbReference type="FunFam" id="3.40.50.300:FF:000870">
    <property type="entry name" value="MutS protein homolog 4"/>
    <property type="match status" value="1"/>
</dbReference>
<dbReference type="SUPFAM" id="SSF53150">
    <property type="entry name" value="DNA repair protein MutS, domain II"/>
    <property type="match status" value="1"/>
</dbReference>
<dbReference type="Pfam" id="PF01624">
    <property type="entry name" value="MutS_I"/>
    <property type="match status" value="1"/>
</dbReference>
<evidence type="ECO:0000256" key="8">
    <source>
        <dbReference type="ARBA" id="ARBA00024647"/>
    </source>
</evidence>
<dbReference type="NCBIfam" id="NF003810">
    <property type="entry name" value="PRK05399.1"/>
    <property type="match status" value="1"/>
</dbReference>
<dbReference type="AlphaFoldDB" id="A0A6N9TK83"/>
<evidence type="ECO:0000313" key="13">
    <source>
        <dbReference type="Proteomes" id="UP000469346"/>
    </source>
</evidence>
<keyword evidence="6 9" id="KW-0238">DNA-binding</keyword>
<dbReference type="GO" id="GO:0140664">
    <property type="term" value="F:ATP-dependent DNA damage sensor activity"/>
    <property type="evidence" value="ECO:0007669"/>
    <property type="project" value="InterPro"/>
</dbReference>
<evidence type="ECO:0000256" key="6">
    <source>
        <dbReference type="ARBA" id="ARBA00023125"/>
    </source>
</evidence>
<evidence type="ECO:0000256" key="10">
    <source>
        <dbReference type="RuleBase" id="RU003756"/>
    </source>
</evidence>
<dbReference type="InterPro" id="IPR036187">
    <property type="entry name" value="DNA_mismatch_repair_MutS_sf"/>
</dbReference>
<gene>
    <name evidence="9 12" type="primary">mutS</name>
    <name evidence="12" type="ORF">G3N55_02235</name>
</gene>
<dbReference type="PROSITE" id="PS00486">
    <property type="entry name" value="DNA_MISMATCH_REPAIR_2"/>
    <property type="match status" value="1"/>
</dbReference>
<comment type="caution">
    <text evidence="12">The sequence shown here is derived from an EMBL/GenBank/DDBJ whole genome shotgun (WGS) entry which is preliminary data.</text>
</comment>
<dbReference type="InterPro" id="IPR005748">
    <property type="entry name" value="DNA_mismatch_repair_MutS"/>
</dbReference>
<evidence type="ECO:0000259" key="11">
    <source>
        <dbReference type="PROSITE" id="PS00486"/>
    </source>
</evidence>
<dbReference type="SMART" id="SM00534">
    <property type="entry name" value="MUTSac"/>
    <property type="match status" value="1"/>
</dbReference>
<dbReference type="NCBIfam" id="TIGR01070">
    <property type="entry name" value="mutS1"/>
    <property type="match status" value="1"/>
</dbReference>
<dbReference type="Pfam" id="PF05190">
    <property type="entry name" value="MutS_IV"/>
    <property type="match status" value="1"/>
</dbReference>
<keyword evidence="13" id="KW-1185">Reference proteome</keyword>
<dbReference type="InterPro" id="IPR000432">
    <property type="entry name" value="DNA_mismatch_repair_MutS_C"/>
</dbReference>
<keyword evidence="4 9" id="KW-0227">DNA damage</keyword>
<dbReference type="GO" id="GO:0003684">
    <property type="term" value="F:damaged DNA binding"/>
    <property type="evidence" value="ECO:0007669"/>
    <property type="project" value="UniProtKB-UniRule"/>
</dbReference>
<dbReference type="Pfam" id="PF05188">
    <property type="entry name" value="MutS_II"/>
    <property type="match status" value="1"/>
</dbReference>
<dbReference type="FunFam" id="3.40.1170.10:FF:000001">
    <property type="entry name" value="DNA mismatch repair protein MutS"/>
    <property type="match status" value="1"/>
</dbReference>
<dbReference type="InterPro" id="IPR007861">
    <property type="entry name" value="DNA_mismatch_repair_MutS_clamp"/>
</dbReference>
<dbReference type="GO" id="GO:0005829">
    <property type="term" value="C:cytosol"/>
    <property type="evidence" value="ECO:0007669"/>
    <property type="project" value="TreeGrafter"/>
</dbReference>
<dbReference type="PANTHER" id="PTHR11361:SF34">
    <property type="entry name" value="DNA MISMATCH REPAIR PROTEIN MSH1, MITOCHONDRIAL"/>
    <property type="match status" value="1"/>
</dbReference>
<dbReference type="Pfam" id="PF00488">
    <property type="entry name" value="MutS_V"/>
    <property type="match status" value="1"/>
</dbReference>
<dbReference type="FunFam" id="1.10.1420.10:FF:000001">
    <property type="entry name" value="DNA mismatch repair protein MutS"/>
    <property type="match status" value="1"/>
</dbReference>
<feature type="binding site" evidence="9">
    <location>
        <begin position="637"/>
        <end position="644"/>
    </location>
    <ligand>
        <name>ATP</name>
        <dbReference type="ChEBI" id="CHEBI:30616"/>
    </ligand>
</feature>
<dbReference type="Gene3D" id="3.40.1170.10">
    <property type="entry name" value="DNA repair protein MutS, domain I"/>
    <property type="match status" value="1"/>
</dbReference>
<proteinExistence type="inferred from homology"/>
<dbReference type="SUPFAM" id="SSF48334">
    <property type="entry name" value="DNA repair protein MutS, domain III"/>
    <property type="match status" value="1"/>
</dbReference>
<comment type="similarity">
    <text evidence="1 9 10">Belongs to the DNA mismatch repair MutS family.</text>
</comment>
<dbReference type="InterPro" id="IPR027417">
    <property type="entry name" value="P-loop_NTPase"/>
</dbReference>
<dbReference type="InterPro" id="IPR017261">
    <property type="entry name" value="DNA_mismatch_repair_MutS/MSH"/>
</dbReference>
<evidence type="ECO:0000256" key="9">
    <source>
        <dbReference type="HAMAP-Rule" id="MF_00096"/>
    </source>
</evidence>
<keyword evidence="5 9" id="KW-0067">ATP-binding</keyword>
<evidence type="ECO:0000256" key="5">
    <source>
        <dbReference type="ARBA" id="ARBA00022840"/>
    </source>
</evidence>
<comment type="function">
    <text evidence="8 9">This protein is involved in the repair of mismatches in DNA. It is possible that it carries out the mismatch recognition step. This protein has a weak ATPase activity.</text>
</comment>
<dbReference type="SUPFAM" id="SSF55271">
    <property type="entry name" value="DNA repair protein MutS, domain I"/>
    <property type="match status" value="1"/>
</dbReference>